<organism evidence="2 3">
    <name type="scientific">Sporidiobolus salmonicolor</name>
    <name type="common">Yeast-like fungus</name>
    <name type="synonym">Sporobolomyces salmonicolor</name>
    <dbReference type="NCBI Taxonomy" id="5005"/>
    <lineage>
        <taxon>Eukaryota</taxon>
        <taxon>Fungi</taxon>
        <taxon>Dikarya</taxon>
        <taxon>Basidiomycota</taxon>
        <taxon>Pucciniomycotina</taxon>
        <taxon>Microbotryomycetes</taxon>
        <taxon>Sporidiobolales</taxon>
        <taxon>Sporidiobolaceae</taxon>
        <taxon>Sporobolomyces</taxon>
    </lineage>
</organism>
<name>A0A0D6ESG5_SPOSA</name>
<accession>A0A0D6ESG5</accession>
<proteinExistence type="predicted"/>
<feature type="region of interest" description="Disordered" evidence="1">
    <location>
        <begin position="1"/>
        <end position="23"/>
    </location>
</feature>
<dbReference type="OrthoDB" id="203279at2759"/>
<evidence type="ECO:0000313" key="3">
    <source>
        <dbReference type="Proteomes" id="UP000243876"/>
    </source>
</evidence>
<reference evidence="3" key="1">
    <citation type="submission" date="2015-02" db="EMBL/GenBank/DDBJ databases">
        <authorList>
            <person name="Gon?alves P."/>
        </authorList>
    </citation>
    <scope>NUCLEOTIDE SEQUENCE [LARGE SCALE GENOMIC DNA]</scope>
</reference>
<gene>
    <name evidence="2" type="primary">SPOSA6832_04960</name>
</gene>
<dbReference type="AlphaFoldDB" id="A0A0D6ESG5"/>
<sequence length="143" mass="15911">MSGPSPSGSARQTDVRRRTVLPTTLQNLRSAASSAAAELDLPSDEYLDKLEEELNRKVDQEVEGLVEGFKELIALARLRTQQMLRNAHQLLGLCHELKLLHLFGDERTRVGVREAKARAADEAIAEQRRRVEELAGRSAAQRG</sequence>
<evidence type="ECO:0000313" key="2">
    <source>
        <dbReference type="EMBL" id="CEQ43067.1"/>
    </source>
</evidence>
<dbReference type="Proteomes" id="UP000243876">
    <property type="component" value="Unassembled WGS sequence"/>
</dbReference>
<feature type="compositionally biased region" description="Polar residues" evidence="1">
    <location>
        <begin position="1"/>
        <end position="12"/>
    </location>
</feature>
<keyword evidence="3" id="KW-1185">Reference proteome</keyword>
<protein>
    <submittedName>
        <fullName evidence="2">SPOSA6832_04960-mRNA-1:cds</fullName>
    </submittedName>
</protein>
<dbReference type="EMBL" id="CENE01000048">
    <property type="protein sequence ID" value="CEQ43067.1"/>
    <property type="molecule type" value="Genomic_DNA"/>
</dbReference>
<evidence type="ECO:0000256" key="1">
    <source>
        <dbReference type="SAM" id="MobiDB-lite"/>
    </source>
</evidence>